<comment type="similarity">
    <text evidence="1">Belongs to the LytR/CpsA/Psr (LCP) family.</text>
</comment>
<dbReference type="AlphaFoldDB" id="A0A6C2C3E7"/>
<keyword evidence="6" id="KW-1185">Reference proteome</keyword>
<keyword evidence="3" id="KW-0472">Membrane</keyword>
<protein>
    <submittedName>
        <fullName evidence="5">LytR family transcriptional regulator</fullName>
    </submittedName>
</protein>
<dbReference type="PANTHER" id="PTHR33392">
    <property type="entry name" value="POLYISOPRENYL-TEICHOIC ACID--PEPTIDOGLYCAN TEICHOIC ACID TRANSFERASE TAGU"/>
    <property type="match status" value="1"/>
</dbReference>
<dbReference type="OrthoDB" id="27330at2"/>
<evidence type="ECO:0000256" key="1">
    <source>
        <dbReference type="ARBA" id="ARBA00006068"/>
    </source>
</evidence>
<evidence type="ECO:0000313" key="6">
    <source>
        <dbReference type="Proteomes" id="UP000371977"/>
    </source>
</evidence>
<dbReference type="NCBIfam" id="TIGR00350">
    <property type="entry name" value="lytR_cpsA_psr"/>
    <property type="match status" value="1"/>
</dbReference>
<feature type="region of interest" description="Disordered" evidence="2">
    <location>
        <begin position="376"/>
        <end position="408"/>
    </location>
</feature>
<keyword evidence="3" id="KW-1133">Transmembrane helix</keyword>
<reference evidence="5 6" key="1">
    <citation type="submission" date="2019-01" db="EMBL/GenBank/DDBJ databases">
        <title>Weissella sp. nov., a novel lactic acid bacterium isolated from animal feces.</title>
        <authorList>
            <person name="Wang L.-T."/>
        </authorList>
    </citation>
    <scope>NUCLEOTIDE SEQUENCE [LARGE SCALE GENOMIC DNA]</scope>
    <source>
        <strain evidence="5 6">8H-2</strain>
    </source>
</reference>
<keyword evidence="3" id="KW-0812">Transmembrane</keyword>
<dbReference type="PANTHER" id="PTHR33392:SF6">
    <property type="entry name" value="POLYISOPRENYL-TEICHOIC ACID--PEPTIDOGLYCAN TEICHOIC ACID TRANSFERASE TAGU"/>
    <property type="match status" value="1"/>
</dbReference>
<feature type="transmembrane region" description="Helical" evidence="3">
    <location>
        <begin position="31"/>
        <end position="51"/>
    </location>
</feature>
<accession>A0A6C2C3E7</accession>
<evidence type="ECO:0000256" key="2">
    <source>
        <dbReference type="SAM" id="MobiDB-lite"/>
    </source>
</evidence>
<name>A0A6C2C3E7_9LACO</name>
<dbReference type="RefSeq" id="WP_148623111.1">
    <property type="nucleotide sequence ID" value="NZ_SDGZ01000018.1"/>
</dbReference>
<evidence type="ECO:0000259" key="4">
    <source>
        <dbReference type="Pfam" id="PF03816"/>
    </source>
</evidence>
<dbReference type="Gene3D" id="3.40.630.190">
    <property type="entry name" value="LCP protein"/>
    <property type="match status" value="1"/>
</dbReference>
<dbReference type="InterPro" id="IPR050922">
    <property type="entry name" value="LytR/CpsA/Psr_CW_biosynth"/>
</dbReference>
<evidence type="ECO:0000313" key="5">
    <source>
        <dbReference type="EMBL" id="TYC48510.1"/>
    </source>
</evidence>
<proteinExistence type="inferred from homology"/>
<dbReference type="Proteomes" id="UP000371977">
    <property type="component" value="Unassembled WGS sequence"/>
</dbReference>
<comment type="caution">
    <text evidence="5">The sequence shown here is derived from an EMBL/GenBank/DDBJ whole genome shotgun (WGS) entry which is preliminary data.</text>
</comment>
<feature type="domain" description="Cell envelope-related transcriptional attenuator" evidence="4">
    <location>
        <begin position="102"/>
        <end position="270"/>
    </location>
</feature>
<organism evidence="5 6">
    <name type="scientific">Weissella muntiaci</name>
    <dbReference type="NCBI Taxonomy" id="2508881"/>
    <lineage>
        <taxon>Bacteria</taxon>
        <taxon>Bacillati</taxon>
        <taxon>Bacillota</taxon>
        <taxon>Bacilli</taxon>
        <taxon>Lactobacillales</taxon>
        <taxon>Lactobacillaceae</taxon>
        <taxon>Weissella</taxon>
    </lineage>
</organism>
<dbReference type="EMBL" id="SDGZ01000018">
    <property type="protein sequence ID" value="TYC48510.1"/>
    <property type="molecule type" value="Genomic_DNA"/>
</dbReference>
<feature type="compositionally biased region" description="Low complexity" evidence="2">
    <location>
        <begin position="387"/>
        <end position="402"/>
    </location>
</feature>
<dbReference type="InterPro" id="IPR004474">
    <property type="entry name" value="LytR_CpsA_psr"/>
</dbReference>
<sequence length="408" mass="44730">MEPRQDRQTRVERNQVRGARGIKKTHRIRNAILLILGLLLLIGGGVSAYYYNSIRSTANKTYNDSGVKKQRNVSQILKDGKPFSILLLGTDTGELGRDYKGRTDTMMLATVNPKTDKVTIMSLPRDNLTAIPGYTSTFPQKLNSAYELGSSATAIKTVQQWLNVPIDFYALVNMQALEQVVDQVGGVQVESPLTFNYNPDTAHSDGDNYYVFTKGSTEWTHTVNGKQTQSSDTMDGEAALAFSRMRYADPQGDYGRQQRQRLVVEGIVKAGKSNPTKLVNQKFLDLISKSAQTDLTFGDMLTIVSNYMSASKNIVSDHAQGGEMMIDGVSYEHVSATEMQRVTNKLRSSLGLSKAKTGNLFGGEISSSVLSEYGIVSGGTDDDEDTTSSTSTYSTSTYSTSSNAYSNY</sequence>
<gene>
    <name evidence="5" type="ORF">ESZ50_08330</name>
</gene>
<dbReference type="Pfam" id="PF03816">
    <property type="entry name" value="LytR_cpsA_psr"/>
    <property type="match status" value="1"/>
</dbReference>
<evidence type="ECO:0000256" key="3">
    <source>
        <dbReference type="SAM" id="Phobius"/>
    </source>
</evidence>